<feature type="compositionally biased region" description="Basic residues" evidence="1">
    <location>
        <begin position="283"/>
        <end position="292"/>
    </location>
</feature>
<dbReference type="AlphaFoldDB" id="A0A4S4LIY9"/>
<feature type="compositionally biased region" description="Acidic residues" evidence="1">
    <location>
        <begin position="324"/>
        <end position="334"/>
    </location>
</feature>
<gene>
    <name evidence="2" type="ORF">EW145_g286</name>
</gene>
<feature type="region of interest" description="Disordered" evidence="1">
    <location>
        <begin position="461"/>
        <end position="485"/>
    </location>
</feature>
<feature type="region of interest" description="Disordered" evidence="1">
    <location>
        <begin position="275"/>
        <end position="335"/>
    </location>
</feature>
<sequence length="485" mass="55839">MQMTQILRYAGRQINSENLQLPLPAAHYASLSPITFYSSAEIYAKAKTYVQKQKPGKSQGRDTSQANKNFSQDNLARASFEHQRVLYKAIHDTIEFDKFALPVMYWLASTSLVALTFRAWNTEFIGKRRMNPTILDLGLTNVSCMAFREECYERQIIHSTHIKIEEHHTLQNNAIPYAPFKYGTTETVKKDALGKRLNEFFSAIVSERAFLLVYDAEQTFNALKTLGVDVDSYKTGIKALLTRNEVSQPEVYGMDAPHHHLQENNHDRRRSQPYFHEREPRRHSYHRSRSPPRRPEPYLQRPRSPWSYRNEDAEQPLFYGDNETTTEEGEEDEDVVQRTTEIYVIDVRALFLAFSRLHPHDLKSLPDLAARLGIPVDQTMACSGNECHLLIKAWERMASGKAIDEQYAEHCSLKKQSATQPIFFKKDMFTPKADLNMSTDGMQEEKNVDVDPNDIVVPQVSRQPQACVGGFRPPTDDYDTDDSDY</sequence>
<name>A0A4S4LIY9_9AGAM</name>
<evidence type="ECO:0000256" key="1">
    <source>
        <dbReference type="SAM" id="MobiDB-lite"/>
    </source>
</evidence>
<keyword evidence="3" id="KW-1185">Reference proteome</keyword>
<dbReference type="Proteomes" id="UP000308199">
    <property type="component" value="Unassembled WGS sequence"/>
</dbReference>
<feature type="compositionally biased region" description="Acidic residues" evidence="1">
    <location>
        <begin position="476"/>
        <end position="485"/>
    </location>
</feature>
<reference evidence="2 3" key="1">
    <citation type="submission" date="2019-02" db="EMBL/GenBank/DDBJ databases">
        <title>Genome sequencing of the rare red list fungi Phellinidium pouzarii.</title>
        <authorList>
            <person name="Buettner E."/>
            <person name="Kellner H."/>
        </authorList>
    </citation>
    <scope>NUCLEOTIDE SEQUENCE [LARGE SCALE GENOMIC DNA]</scope>
    <source>
        <strain evidence="2 3">DSM 108285</strain>
    </source>
</reference>
<proteinExistence type="predicted"/>
<dbReference type="OrthoDB" id="3235609at2759"/>
<accession>A0A4S4LIY9</accession>
<comment type="caution">
    <text evidence="2">The sequence shown here is derived from an EMBL/GenBank/DDBJ whole genome shotgun (WGS) entry which is preliminary data.</text>
</comment>
<evidence type="ECO:0000313" key="3">
    <source>
        <dbReference type="Proteomes" id="UP000308199"/>
    </source>
</evidence>
<protein>
    <submittedName>
        <fullName evidence="2">Uncharacterized protein</fullName>
    </submittedName>
</protein>
<evidence type="ECO:0000313" key="2">
    <source>
        <dbReference type="EMBL" id="THH12014.1"/>
    </source>
</evidence>
<dbReference type="EMBL" id="SGPK01000005">
    <property type="protein sequence ID" value="THH12014.1"/>
    <property type="molecule type" value="Genomic_DNA"/>
</dbReference>
<organism evidence="2 3">
    <name type="scientific">Phellinidium pouzarii</name>
    <dbReference type="NCBI Taxonomy" id="167371"/>
    <lineage>
        <taxon>Eukaryota</taxon>
        <taxon>Fungi</taxon>
        <taxon>Dikarya</taxon>
        <taxon>Basidiomycota</taxon>
        <taxon>Agaricomycotina</taxon>
        <taxon>Agaricomycetes</taxon>
        <taxon>Hymenochaetales</taxon>
        <taxon>Hymenochaetaceae</taxon>
        <taxon>Phellinidium</taxon>
    </lineage>
</organism>